<reference evidence="5 6" key="1">
    <citation type="submission" date="2017-07" db="EMBL/GenBank/DDBJ databases">
        <title>Complete Genome Sequence of the cosmetic ferment Vitreoscilla filiformis (ATCC15551).</title>
        <authorList>
            <person name="Contreras S."/>
            <person name="Sagory-Zalkind P."/>
            <person name="Blanquart H."/>
            <person name="Iltis A."/>
            <person name="Morand S.C."/>
        </authorList>
    </citation>
    <scope>NUCLEOTIDE SEQUENCE [LARGE SCALE GENOMIC DNA]</scope>
    <source>
        <strain evidence="5 6">ATCC 15551</strain>
    </source>
</reference>
<dbReference type="InterPro" id="IPR007428">
    <property type="entry name" value="MlaA"/>
</dbReference>
<dbReference type="AlphaFoldDB" id="A0A221KAR0"/>
<sequence>MMRQTVARLVLGGVLLASGPAVVQAAPANDPFEGFNRSVTRFNDTVDEWALRPLAEGYRKVVPEVIRIGVDNVFNNLSDVWSVVNNALQGKGEATVVMTMRVIVNTTFGFGGLLDWATPMGMERQTEDFGQTLGAWGVSAGPYIVLPLLGPSTLRDTAALPIDWQAGPTQLAHNSDQQLAITALKVVSTRAGLLSATKMLDDLALDKYTFVRDAYLARRLNQVYDGNPPDTPEETTPEEAPPAPEAVPAAPAASAVSAAPESGAPASAAAL</sequence>
<name>A0A221KAR0_VITFI</name>
<dbReference type="GO" id="GO:0120010">
    <property type="term" value="P:intermembrane phospholipid transfer"/>
    <property type="evidence" value="ECO:0007669"/>
    <property type="project" value="TreeGrafter"/>
</dbReference>
<evidence type="ECO:0000256" key="4">
    <source>
        <dbReference type="SAM" id="SignalP"/>
    </source>
</evidence>
<proteinExistence type="inferred from homology"/>
<dbReference type="GO" id="GO:0016020">
    <property type="term" value="C:membrane"/>
    <property type="evidence" value="ECO:0007669"/>
    <property type="project" value="InterPro"/>
</dbReference>
<organism evidence="5 6">
    <name type="scientific">Vitreoscilla filiformis</name>
    <dbReference type="NCBI Taxonomy" id="63"/>
    <lineage>
        <taxon>Bacteria</taxon>
        <taxon>Pseudomonadati</taxon>
        <taxon>Pseudomonadota</taxon>
        <taxon>Betaproteobacteria</taxon>
        <taxon>Neisseriales</taxon>
        <taxon>Neisseriaceae</taxon>
        <taxon>Vitreoscilla</taxon>
    </lineage>
</organism>
<dbReference type="Pfam" id="PF04333">
    <property type="entry name" value="MlaA"/>
    <property type="match status" value="1"/>
</dbReference>
<evidence type="ECO:0000313" key="5">
    <source>
        <dbReference type="EMBL" id="ASM76055.1"/>
    </source>
</evidence>
<dbReference type="PRINTS" id="PR01805">
    <property type="entry name" value="VACJLIPOPROT"/>
</dbReference>
<keyword evidence="2 4" id="KW-0732">Signal</keyword>
<gene>
    <name evidence="5" type="ORF">VITFI_CDS0276</name>
</gene>
<protein>
    <submittedName>
        <fullName evidence="5">ABC transporter</fullName>
    </submittedName>
</protein>
<dbReference type="PANTHER" id="PTHR30035:SF3">
    <property type="entry name" value="INTERMEMBRANE PHOSPHOLIPID TRANSPORT SYSTEM LIPOPROTEIN MLAA"/>
    <property type="match status" value="1"/>
</dbReference>
<feature type="chain" id="PRO_5012826979" evidence="4">
    <location>
        <begin position="26"/>
        <end position="271"/>
    </location>
</feature>
<evidence type="ECO:0000313" key="6">
    <source>
        <dbReference type="Proteomes" id="UP000199729"/>
    </source>
</evidence>
<dbReference type="PANTHER" id="PTHR30035">
    <property type="entry name" value="LIPOPROTEIN VACJ-RELATED"/>
    <property type="match status" value="1"/>
</dbReference>
<accession>A0A221KAR0</accession>
<evidence type="ECO:0000256" key="3">
    <source>
        <dbReference type="SAM" id="MobiDB-lite"/>
    </source>
</evidence>
<feature type="region of interest" description="Disordered" evidence="3">
    <location>
        <begin position="222"/>
        <end position="271"/>
    </location>
</feature>
<dbReference type="KEGG" id="vff:VITFI_CDS0276"/>
<feature type="compositionally biased region" description="Low complexity" evidence="3">
    <location>
        <begin position="246"/>
        <end position="271"/>
    </location>
</feature>
<evidence type="ECO:0000256" key="1">
    <source>
        <dbReference type="ARBA" id="ARBA00010634"/>
    </source>
</evidence>
<comment type="similarity">
    <text evidence="1">Belongs to the MlaA family.</text>
</comment>
<keyword evidence="6" id="KW-1185">Reference proteome</keyword>
<evidence type="ECO:0000256" key="2">
    <source>
        <dbReference type="ARBA" id="ARBA00022729"/>
    </source>
</evidence>
<dbReference type="Proteomes" id="UP000199729">
    <property type="component" value="Chromosome"/>
</dbReference>
<dbReference type="EMBL" id="CP022423">
    <property type="protein sequence ID" value="ASM76055.1"/>
    <property type="molecule type" value="Genomic_DNA"/>
</dbReference>
<feature type="signal peptide" evidence="4">
    <location>
        <begin position="1"/>
        <end position="25"/>
    </location>
</feature>